<dbReference type="InParanoid" id="A0A1E7FP10"/>
<dbReference type="KEGG" id="fcy:FRACYDRAFT_260146"/>
<accession>A0A1E7FP10</accession>
<evidence type="ECO:0000313" key="2">
    <source>
        <dbReference type="EMBL" id="OEU19891.1"/>
    </source>
</evidence>
<proteinExistence type="predicted"/>
<gene>
    <name evidence="2" type="ORF">FRACYDRAFT_260146</name>
</gene>
<dbReference type="Proteomes" id="UP000095751">
    <property type="component" value="Unassembled WGS sequence"/>
</dbReference>
<feature type="region of interest" description="Disordered" evidence="1">
    <location>
        <begin position="573"/>
        <end position="622"/>
    </location>
</feature>
<organism evidence="2 3">
    <name type="scientific">Fragilariopsis cylindrus CCMP1102</name>
    <dbReference type="NCBI Taxonomy" id="635003"/>
    <lineage>
        <taxon>Eukaryota</taxon>
        <taxon>Sar</taxon>
        <taxon>Stramenopiles</taxon>
        <taxon>Ochrophyta</taxon>
        <taxon>Bacillariophyta</taxon>
        <taxon>Bacillariophyceae</taxon>
        <taxon>Bacillariophycidae</taxon>
        <taxon>Bacillariales</taxon>
        <taxon>Bacillariaceae</taxon>
        <taxon>Fragilariopsis</taxon>
    </lineage>
</organism>
<dbReference type="OrthoDB" id="44964at2759"/>
<evidence type="ECO:0000256" key="1">
    <source>
        <dbReference type="SAM" id="MobiDB-lite"/>
    </source>
</evidence>
<dbReference type="AlphaFoldDB" id="A0A1E7FP10"/>
<keyword evidence="3" id="KW-1185">Reference proteome</keyword>
<protein>
    <submittedName>
        <fullName evidence="2">Uncharacterized protein</fullName>
    </submittedName>
</protein>
<name>A0A1E7FP10_9STRA</name>
<sequence length="622" mass="70004">MPIPAETSGRDITSSLKAILSHQGDLIQFRGSASIGLNHIPEEKRSDLQLSGCHLVDCPHHGRTEGRNILLERPSVSSQAGDVDYVYLLATLQRPQWRTIVISRGTVQSMLHVNCDMKMRWETDIINPIYEMGGGRLQWNTSGGDAAESIKSLVNPFTPLTADEEWSDDIELLRSVIKQQSQKIGSLAPRKSEIGNSLRSTNPARFPHRIMIQSFLMKAIEKGVVIERGDGAWKTLCLPSHANHPSSVPTLPMSLACPVPQKELSAKTLEKVEDRPFVIFLLKFHCPIGSTPPFNAVVQATTDWILYMFRNRSQANSALHESSFLYSGTIVDMREPVSFPAARALAKQKVRNVQFVQCSVCLAQVEESSTIRVDRFDFVCSVECKEWAKTDDIDKELGVKLVVETLEFLATYDDICSPMGLLRRSIASRHPKECNRSRKLSKLWILEAEKHHKVKIYKHPGTKQNYVTLPKNFHIKESHFQIKTVNTSDEEKFVYNLLFDEACGWIDRRKVNLMLSKNFDGMKSPGMRNQVFMNGRKKLSFFIVKGSRKHIVALNNKDALVVLEDTIPPETGSEVKAVGNHSVHCPQDSCDNDGSDDTSSSKNDSSSDEEEDLEAFLRLNKR</sequence>
<dbReference type="EMBL" id="KV784355">
    <property type="protein sequence ID" value="OEU19891.1"/>
    <property type="molecule type" value="Genomic_DNA"/>
</dbReference>
<evidence type="ECO:0000313" key="3">
    <source>
        <dbReference type="Proteomes" id="UP000095751"/>
    </source>
</evidence>
<reference evidence="2 3" key="1">
    <citation type="submission" date="2016-09" db="EMBL/GenBank/DDBJ databases">
        <title>Extensive genetic diversity and differential bi-allelic expression allows diatom success in the polar Southern Ocean.</title>
        <authorList>
            <consortium name="DOE Joint Genome Institute"/>
            <person name="Mock T."/>
            <person name="Otillar R.P."/>
            <person name="Strauss J."/>
            <person name="Dupont C."/>
            <person name="Frickenhaus S."/>
            <person name="Maumus F."/>
            <person name="Mcmullan M."/>
            <person name="Sanges R."/>
            <person name="Schmutz J."/>
            <person name="Toseland A."/>
            <person name="Valas R."/>
            <person name="Veluchamy A."/>
            <person name="Ward B.J."/>
            <person name="Allen A."/>
            <person name="Barry K."/>
            <person name="Falciatore A."/>
            <person name="Ferrante M."/>
            <person name="Fortunato A.E."/>
            <person name="Gloeckner G."/>
            <person name="Gruber A."/>
            <person name="Hipkin R."/>
            <person name="Janech M."/>
            <person name="Kroth P."/>
            <person name="Leese F."/>
            <person name="Lindquist E."/>
            <person name="Lyon B.R."/>
            <person name="Martin J."/>
            <person name="Mayer C."/>
            <person name="Parker M."/>
            <person name="Quesneville H."/>
            <person name="Raymond J."/>
            <person name="Uhlig C."/>
            <person name="Valentin K.U."/>
            <person name="Worden A.Z."/>
            <person name="Armbrust E.V."/>
            <person name="Bowler C."/>
            <person name="Green B."/>
            <person name="Moulton V."/>
            <person name="Van Oosterhout C."/>
            <person name="Grigoriev I."/>
        </authorList>
    </citation>
    <scope>NUCLEOTIDE SEQUENCE [LARGE SCALE GENOMIC DNA]</scope>
    <source>
        <strain evidence="2 3">CCMP1102</strain>
    </source>
</reference>